<dbReference type="RefSeq" id="WP_012801212.1">
    <property type="nucleotide sequence ID" value="NC_013166.1"/>
</dbReference>
<protein>
    <recommendedName>
        <fullName evidence="4">PepSY domain-containing protein</fullName>
    </recommendedName>
</protein>
<accession>C7RBQ6</accession>
<dbReference type="InterPro" id="IPR045503">
    <property type="entry name" value="DUF6488"/>
</dbReference>
<dbReference type="STRING" id="523791.Kkor_1281"/>
<dbReference type="KEGG" id="kko:Kkor_1281"/>
<evidence type="ECO:0000313" key="3">
    <source>
        <dbReference type="Proteomes" id="UP000001231"/>
    </source>
</evidence>
<gene>
    <name evidence="2" type="ordered locus">Kkor_1281</name>
</gene>
<dbReference type="Pfam" id="PF20098">
    <property type="entry name" value="DUF6488"/>
    <property type="match status" value="1"/>
</dbReference>
<feature type="chain" id="PRO_5002983293" description="PepSY domain-containing protein" evidence="1">
    <location>
        <begin position="22"/>
        <end position="113"/>
    </location>
</feature>
<dbReference type="HOGENOM" id="CLU_166880_0_0_6"/>
<keyword evidence="3" id="KW-1185">Reference proteome</keyword>
<feature type="signal peptide" evidence="1">
    <location>
        <begin position="1"/>
        <end position="21"/>
    </location>
</feature>
<proteinExistence type="predicted"/>
<dbReference type="EMBL" id="CP001707">
    <property type="protein sequence ID" value="ACV26698.1"/>
    <property type="molecule type" value="Genomic_DNA"/>
</dbReference>
<dbReference type="Proteomes" id="UP000001231">
    <property type="component" value="Chromosome"/>
</dbReference>
<evidence type="ECO:0008006" key="4">
    <source>
        <dbReference type="Google" id="ProtNLM"/>
    </source>
</evidence>
<evidence type="ECO:0000256" key="1">
    <source>
        <dbReference type="SAM" id="SignalP"/>
    </source>
</evidence>
<dbReference type="eggNOG" id="ENOG5031VSX">
    <property type="taxonomic scope" value="Bacteria"/>
</dbReference>
<dbReference type="InParanoid" id="C7RBQ6"/>
<organism evidence="2 3">
    <name type="scientific">Kangiella koreensis (strain DSM 16069 / JCM 12317 / KCTC 12182 / SW-125)</name>
    <dbReference type="NCBI Taxonomy" id="523791"/>
    <lineage>
        <taxon>Bacteria</taxon>
        <taxon>Pseudomonadati</taxon>
        <taxon>Pseudomonadota</taxon>
        <taxon>Gammaproteobacteria</taxon>
        <taxon>Kangiellales</taxon>
        <taxon>Kangiellaceae</taxon>
        <taxon>Kangiella</taxon>
    </lineage>
</organism>
<evidence type="ECO:0000313" key="2">
    <source>
        <dbReference type="EMBL" id="ACV26698.1"/>
    </source>
</evidence>
<keyword evidence="1" id="KW-0732">Signal</keyword>
<dbReference type="AlphaFoldDB" id="C7RBQ6"/>
<reference evidence="2 3" key="1">
    <citation type="journal article" date="2009" name="Stand. Genomic Sci.">
        <title>Complete genome sequence of Kangiella koreensis type strain (SW-125).</title>
        <authorList>
            <person name="Han C."/>
            <person name="Sikorski J."/>
            <person name="Lapidus A."/>
            <person name="Nolan M."/>
            <person name="Glavina Del Rio T."/>
            <person name="Tice H."/>
            <person name="Cheng J.F."/>
            <person name="Lucas S."/>
            <person name="Chen F."/>
            <person name="Copeland A."/>
            <person name="Ivanova N."/>
            <person name="Mavromatis K."/>
            <person name="Ovchinnikova G."/>
            <person name="Pati A."/>
            <person name="Bruce D."/>
            <person name="Goodwin L."/>
            <person name="Pitluck S."/>
            <person name="Chen A."/>
            <person name="Palaniappan K."/>
            <person name="Land M."/>
            <person name="Hauser L."/>
            <person name="Chang Y.J."/>
            <person name="Jeffries C.D."/>
            <person name="Chain P."/>
            <person name="Saunders E."/>
            <person name="Brettin T."/>
            <person name="Goker M."/>
            <person name="Tindall B.J."/>
            <person name="Bristow J."/>
            <person name="Eisen J.A."/>
            <person name="Markowitz V."/>
            <person name="Hugenholtz P."/>
            <person name="Kyrpides N.C."/>
            <person name="Klenk H.P."/>
            <person name="Detter J.C."/>
        </authorList>
    </citation>
    <scope>NUCLEOTIDE SEQUENCE [LARGE SCALE GENOMIC DNA]</scope>
    <source>
        <strain evidence="3">DSM 16069 / KCTC 12182 / SW-125</strain>
    </source>
</reference>
<name>C7RBQ6_KANKD</name>
<sequence length="113" mass="12194">MKKILSILALVIVFASGSVFAHGSHGKISGQDAKSIAYKSVKQMTFKDLGFEPGKLNESWKKITDADISVVEVGTGYFVVSAKNTSEEATIYFKIATNGQVLAASETNNFLEE</sequence>
<dbReference type="OrthoDB" id="6227953at2"/>